<dbReference type="InterPro" id="IPR049012">
    <property type="entry name" value="Mutator_transp_dom"/>
</dbReference>
<feature type="domain" description="Mutator-like transposase" evidence="1">
    <location>
        <begin position="3"/>
        <end position="92"/>
    </location>
</feature>
<protein>
    <submittedName>
        <fullName evidence="2">Transmembrane protease serine 4</fullName>
    </submittedName>
</protein>
<accession>A0A0A9YLS9</accession>
<dbReference type="GO" id="GO:0008233">
    <property type="term" value="F:peptidase activity"/>
    <property type="evidence" value="ECO:0007669"/>
    <property type="project" value="UniProtKB-KW"/>
</dbReference>
<keyword evidence="2" id="KW-0645">Protease</keyword>
<evidence type="ECO:0000259" key="1">
    <source>
        <dbReference type="Pfam" id="PF20700"/>
    </source>
</evidence>
<keyword evidence="2" id="KW-0472">Membrane</keyword>
<keyword evidence="2" id="KW-0812">Transmembrane</keyword>
<dbReference type="AlphaFoldDB" id="A0A0A9YLS9"/>
<proteinExistence type="predicted"/>
<feature type="non-terminal residue" evidence="2">
    <location>
        <position position="1"/>
    </location>
</feature>
<name>A0A0A9YLS9_LYGHE</name>
<dbReference type="GO" id="GO:0006508">
    <property type="term" value="P:proteolysis"/>
    <property type="evidence" value="ECO:0007669"/>
    <property type="project" value="UniProtKB-KW"/>
</dbReference>
<sequence>AVAAGIGHSQMEGILGTLNIAFMSGKYFGRCEDKIREALLSTALQEMSEAAEEEKRLSIEMGDVDKNDTPLITEVADESWGKINYKTKYDSLSETEREQDE</sequence>
<dbReference type="EMBL" id="GBHO01011033">
    <property type="protein sequence ID" value="JAG32571.1"/>
    <property type="molecule type" value="Transcribed_RNA"/>
</dbReference>
<organism evidence="2">
    <name type="scientific">Lygus hesperus</name>
    <name type="common">Western plant bug</name>
    <dbReference type="NCBI Taxonomy" id="30085"/>
    <lineage>
        <taxon>Eukaryota</taxon>
        <taxon>Metazoa</taxon>
        <taxon>Ecdysozoa</taxon>
        <taxon>Arthropoda</taxon>
        <taxon>Hexapoda</taxon>
        <taxon>Insecta</taxon>
        <taxon>Pterygota</taxon>
        <taxon>Neoptera</taxon>
        <taxon>Paraneoptera</taxon>
        <taxon>Hemiptera</taxon>
        <taxon>Heteroptera</taxon>
        <taxon>Panheteroptera</taxon>
        <taxon>Cimicomorpha</taxon>
        <taxon>Miridae</taxon>
        <taxon>Mirini</taxon>
        <taxon>Lygus</taxon>
    </lineage>
</organism>
<keyword evidence="2" id="KW-0378">Hydrolase</keyword>
<gene>
    <name evidence="2" type="primary">TMPRSS4</name>
    <name evidence="2" type="ORF">CM83_105778</name>
</gene>
<reference evidence="2" key="1">
    <citation type="journal article" date="2014" name="PLoS ONE">
        <title>Transcriptome-Based Identification of ABC Transporters in the Western Tarnished Plant Bug Lygus hesperus.</title>
        <authorList>
            <person name="Hull J.J."/>
            <person name="Chaney K."/>
            <person name="Geib S.M."/>
            <person name="Fabrick J.A."/>
            <person name="Brent C.S."/>
            <person name="Walsh D."/>
            <person name="Lavine L.C."/>
        </authorList>
    </citation>
    <scope>NUCLEOTIDE SEQUENCE</scope>
</reference>
<dbReference type="Pfam" id="PF20700">
    <property type="entry name" value="Mutator"/>
    <property type="match status" value="1"/>
</dbReference>
<reference evidence="2" key="2">
    <citation type="submission" date="2014-07" db="EMBL/GenBank/DDBJ databases">
        <authorList>
            <person name="Hull J."/>
        </authorList>
    </citation>
    <scope>NUCLEOTIDE SEQUENCE</scope>
</reference>
<evidence type="ECO:0000313" key="2">
    <source>
        <dbReference type="EMBL" id="JAG32571.1"/>
    </source>
</evidence>